<dbReference type="GeneID" id="119722051"/>
<accession>A0A913ZAD0</accession>
<proteinExistence type="predicted"/>
<dbReference type="AlphaFoldDB" id="A0A913ZAD0"/>
<name>A0A913ZAD0_PATMI</name>
<keyword evidence="3" id="KW-1185">Reference proteome</keyword>
<feature type="region of interest" description="Disordered" evidence="1">
    <location>
        <begin position="66"/>
        <end position="86"/>
    </location>
</feature>
<dbReference type="OrthoDB" id="10066781at2759"/>
<dbReference type="PANTHER" id="PTHR33480">
    <property type="entry name" value="SET DOMAIN-CONTAINING PROTEIN-RELATED"/>
    <property type="match status" value="1"/>
</dbReference>
<evidence type="ECO:0000256" key="1">
    <source>
        <dbReference type="SAM" id="MobiDB-lite"/>
    </source>
</evidence>
<organism evidence="2 3">
    <name type="scientific">Patiria miniata</name>
    <name type="common">Bat star</name>
    <name type="synonym">Asterina miniata</name>
    <dbReference type="NCBI Taxonomy" id="46514"/>
    <lineage>
        <taxon>Eukaryota</taxon>
        <taxon>Metazoa</taxon>
        <taxon>Echinodermata</taxon>
        <taxon>Eleutherozoa</taxon>
        <taxon>Asterozoa</taxon>
        <taxon>Asteroidea</taxon>
        <taxon>Valvatacea</taxon>
        <taxon>Valvatida</taxon>
        <taxon>Asterinidae</taxon>
        <taxon>Patiria</taxon>
    </lineage>
</organism>
<dbReference type="RefSeq" id="XP_038047966.1">
    <property type="nucleotide sequence ID" value="XM_038192038.1"/>
</dbReference>
<dbReference type="EnsemblMetazoa" id="XM_038192038.1">
    <property type="protein sequence ID" value="XP_038047966.1"/>
    <property type="gene ID" value="LOC119722051"/>
</dbReference>
<sequence length="149" mass="17660">MNHQVKRRMQILQRPVIRWQEAGRPAVRLKIRKPWTGEEKQAIYQHLEGHIRKNQLPARHMKDMHADESEVKHAKAKEPKSTNRRPTVEFERLRLKGNFYHNMEVLSTGVGQIIVARNPPFGQEVQSSDNLPCPFCMFGRQWSIIRYPW</sequence>
<reference evidence="2" key="1">
    <citation type="submission" date="2022-11" db="UniProtKB">
        <authorList>
            <consortium name="EnsemblMetazoa"/>
        </authorList>
    </citation>
    <scope>IDENTIFICATION</scope>
</reference>
<protein>
    <submittedName>
        <fullName evidence="2">Uncharacterized protein</fullName>
    </submittedName>
</protein>
<dbReference type="Proteomes" id="UP000887568">
    <property type="component" value="Unplaced"/>
</dbReference>
<evidence type="ECO:0000313" key="2">
    <source>
        <dbReference type="EnsemblMetazoa" id="XP_038047966.1"/>
    </source>
</evidence>
<evidence type="ECO:0000313" key="3">
    <source>
        <dbReference type="Proteomes" id="UP000887568"/>
    </source>
</evidence>